<evidence type="ECO:0000313" key="3">
    <source>
        <dbReference type="Proteomes" id="UP001195483"/>
    </source>
</evidence>
<evidence type="ECO:0000256" key="1">
    <source>
        <dbReference type="SAM" id="MobiDB-lite"/>
    </source>
</evidence>
<feature type="compositionally biased region" description="Polar residues" evidence="1">
    <location>
        <begin position="125"/>
        <end position="138"/>
    </location>
</feature>
<proteinExistence type="predicted"/>
<accession>A0AAE0SEB8</accession>
<gene>
    <name evidence="2" type="ORF">CHS0354_030018</name>
</gene>
<reference evidence="2" key="3">
    <citation type="submission" date="2023-05" db="EMBL/GenBank/DDBJ databases">
        <authorList>
            <person name="Smith C.H."/>
        </authorList>
    </citation>
    <scope>NUCLEOTIDE SEQUENCE</scope>
    <source>
        <strain evidence="2">CHS0354</strain>
        <tissue evidence="2">Mantle</tissue>
    </source>
</reference>
<protein>
    <submittedName>
        <fullName evidence="2">Uncharacterized protein</fullName>
    </submittedName>
</protein>
<comment type="caution">
    <text evidence="2">The sequence shown here is derived from an EMBL/GenBank/DDBJ whole genome shotgun (WGS) entry which is preliminary data.</text>
</comment>
<name>A0AAE0SEB8_9BIVA</name>
<evidence type="ECO:0000313" key="2">
    <source>
        <dbReference type="EMBL" id="KAK3590364.1"/>
    </source>
</evidence>
<dbReference type="EMBL" id="JAEAOA010001792">
    <property type="protein sequence ID" value="KAK3590364.1"/>
    <property type="molecule type" value="Genomic_DNA"/>
</dbReference>
<keyword evidence="3" id="KW-1185">Reference proteome</keyword>
<reference evidence="2" key="2">
    <citation type="journal article" date="2021" name="Genome Biol. Evol.">
        <title>Developing a high-quality reference genome for a parasitic bivalve with doubly uniparental inheritance (Bivalvia: Unionida).</title>
        <authorList>
            <person name="Smith C.H."/>
        </authorList>
    </citation>
    <scope>NUCLEOTIDE SEQUENCE</scope>
    <source>
        <strain evidence="2">CHS0354</strain>
        <tissue evidence="2">Mantle</tissue>
    </source>
</reference>
<reference evidence="2" key="1">
    <citation type="journal article" date="2021" name="Genome Biol. Evol.">
        <title>A High-Quality Reference Genome for a Parasitic Bivalve with Doubly Uniparental Inheritance (Bivalvia: Unionida).</title>
        <authorList>
            <person name="Smith C.H."/>
        </authorList>
    </citation>
    <scope>NUCLEOTIDE SEQUENCE</scope>
    <source>
        <strain evidence="2">CHS0354</strain>
    </source>
</reference>
<sequence>MPYSTNLENVNIIMNTRTRDNTVLSIQQPLANFSLTVDTNTNKISIAKKDEAILPTDTSVVEKSTVALQSVIGEADKDSTSVEEEEVEAAQATYAPIRPSFDDKDNDSDEEEEVDAVQASDAPMSKSSDIYQQWQHHP</sequence>
<dbReference type="Proteomes" id="UP001195483">
    <property type="component" value="Unassembled WGS sequence"/>
</dbReference>
<dbReference type="AlphaFoldDB" id="A0AAE0SEB8"/>
<organism evidence="2 3">
    <name type="scientific">Potamilus streckersoni</name>
    <dbReference type="NCBI Taxonomy" id="2493646"/>
    <lineage>
        <taxon>Eukaryota</taxon>
        <taxon>Metazoa</taxon>
        <taxon>Spiralia</taxon>
        <taxon>Lophotrochozoa</taxon>
        <taxon>Mollusca</taxon>
        <taxon>Bivalvia</taxon>
        <taxon>Autobranchia</taxon>
        <taxon>Heteroconchia</taxon>
        <taxon>Palaeoheterodonta</taxon>
        <taxon>Unionida</taxon>
        <taxon>Unionoidea</taxon>
        <taxon>Unionidae</taxon>
        <taxon>Ambleminae</taxon>
        <taxon>Lampsilini</taxon>
        <taxon>Potamilus</taxon>
    </lineage>
</organism>
<feature type="region of interest" description="Disordered" evidence="1">
    <location>
        <begin position="75"/>
        <end position="138"/>
    </location>
</feature>
<feature type="compositionally biased region" description="Acidic residues" evidence="1">
    <location>
        <begin position="104"/>
        <end position="115"/>
    </location>
</feature>